<comment type="similarity">
    <text evidence="1">Belongs to the sulfatase family.</text>
</comment>
<dbReference type="Gene3D" id="3.30.1120.10">
    <property type="match status" value="1"/>
</dbReference>
<evidence type="ECO:0000256" key="2">
    <source>
        <dbReference type="ARBA" id="ARBA00022801"/>
    </source>
</evidence>
<dbReference type="InterPro" id="IPR050738">
    <property type="entry name" value="Sulfatase"/>
</dbReference>
<dbReference type="EMBL" id="VSSQ01027192">
    <property type="protein sequence ID" value="MPM76301.1"/>
    <property type="molecule type" value="Genomic_DNA"/>
</dbReference>
<evidence type="ECO:0008006" key="4">
    <source>
        <dbReference type="Google" id="ProtNLM"/>
    </source>
</evidence>
<comment type="caution">
    <text evidence="3">The sequence shown here is derived from an EMBL/GenBank/DDBJ whole genome shotgun (WGS) entry which is preliminary data.</text>
</comment>
<evidence type="ECO:0000313" key="3">
    <source>
        <dbReference type="EMBL" id="MPM76301.1"/>
    </source>
</evidence>
<dbReference type="GO" id="GO:0004065">
    <property type="term" value="F:arylsulfatase activity"/>
    <property type="evidence" value="ECO:0007669"/>
    <property type="project" value="TreeGrafter"/>
</dbReference>
<keyword evidence="2" id="KW-0378">Hydrolase</keyword>
<gene>
    <name evidence="3" type="ORF">SDC9_123299</name>
</gene>
<organism evidence="3">
    <name type="scientific">bioreactor metagenome</name>
    <dbReference type="NCBI Taxonomy" id="1076179"/>
    <lineage>
        <taxon>unclassified sequences</taxon>
        <taxon>metagenomes</taxon>
        <taxon>ecological metagenomes</taxon>
    </lineage>
</organism>
<dbReference type="PANTHER" id="PTHR42693:SF53">
    <property type="entry name" value="ENDO-4-O-SULFATASE"/>
    <property type="match status" value="1"/>
</dbReference>
<dbReference type="InterPro" id="IPR017850">
    <property type="entry name" value="Alkaline_phosphatase_core_sf"/>
</dbReference>
<evidence type="ECO:0000256" key="1">
    <source>
        <dbReference type="ARBA" id="ARBA00008779"/>
    </source>
</evidence>
<dbReference type="Gene3D" id="3.40.720.10">
    <property type="entry name" value="Alkaline Phosphatase, subunit A"/>
    <property type="match status" value="1"/>
</dbReference>
<dbReference type="PANTHER" id="PTHR42693">
    <property type="entry name" value="ARYLSULFATASE FAMILY MEMBER"/>
    <property type="match status" value="1"/>
</dbReference>
<sequence>MTAGAVCDTPSLTMDWSATFLAAAGVSADADYPLDGISLLPLMQDQSWMPERDLAWRMKHREQKALIRGDWKYLQIEGIEYLFHIGNDPRERANLRDREPRKLAELRSAWEHWNQDLPPIPEEAKVSLVFTKADLPQASF</sequence>
<accession>A0A645CH76</accession>
<dbReference type="SUPFAM" id="SSF53649">
    <property type="entry name" value="Alkaline phosphatase-like"/>
    <property type="match status" value="1"/>
</dbReference>
<reference evidence="3" key="1">
    <citation type="submission" date="2019-08" db="EMBL/GenBank/DDBJ databases">
        <authorList>
            <person name="Kucharzyk K."/>
            <person name="Murdoch R.W."/>
            <person name="Higgins S."/>
            <person name="Loffler F."/>
        </authorList>
    </citation>
    <scope>NUCLEOTIDE SEQUENCE</scope>
</reference>
<proteinExistence type="inferred from homology"/>
<name>A0A645CH76_9ZZZZ</name>
<protein>
    <recommendedName>
        <fullName evidence="4">N-sulphoglucosamine sulphohydrolase C-terminal domain-containing protein</fullName>
    </recommendedName>
</protein>
<dbReference type="AlphaFoldDB" id="A0A645CH76"/>